<dbReference type="PANTHER" id="PTHR33104">
    <property type="entry name" value="SI:DKEY-29D5.2"/>
    <property type="match status" value="1"/>
</dbReference>
<proteinExistence type="predicted"/>
<evidence type="ECO:0000313" key="4">
    <source>
        <dbReference type="Proteomes" id="UP001362999"/>
    </source>
</evidence>
<feature type="region of interest" description="Disordered" evidence="1">
    <location>
        <begin position="28"/>
        <end position="86"/>
    </location>
</feature>
<feature type="compositionally biased region" description="Pro residues" evidence="1">
    <location>
        <begin position="58"/>
        <end position="74"/>
    </location>
</feature>
<dbReference type="Pfam" id="PF18803">
    <property type="entry name" value="CxC2"/>
    <property type="match status" value="1"/>
</dbReference>
<reference evidence="3 4" key="1">
    <citation type="journal article" date="2024" name="J Genomics">
        <title>Draft genome sequencing and assembly of Favolaschia claudopus CIRM-BRFM 2984 isolated from oak limbs.</title>
        <authorList>
            <person name="Navarro D."/>
            <person name="Drula E."/>
            <person name="Chaduli D."/>
            <person name="Cazenave R."/>
            <person name="Ahrendt S."/>
            <person name="Wang J."/>
            <person name="Lipzen A."/>
            <person name="Daum C."/>
            <person name="Barry K."/>
            <person name="Grigoriev I.V."/>
            <person name="Favel A."/>
            <person name="Rosso M.N."/>
            <person name="Martin F."/>
        </authorList>
    </citation>
    <scope>NUCLEOTIDE SEQUENCE [LARGE SCALE GENOMIC DNA]</scope>
    <source>
        <strain evidence="3 4">CIRM-BRFM 2984</strain>
    </source>
</reference>
<protein>
    <recommendedName>
        <fullName evidence="2">CxC2-like cysteine cluster KDZ transposase-associated domain-containing protein</fullName>
    </recommendedName>
</protein>
<comment type="caution">
    <text evidence="3">The sequence shown here is derived from an EMBL/GenBank/DDBJ whole genome shotgun (WGS) entry which is preliminary data.</text>
</comment>
<dbReference type="InterPro" id="IPR040521">
    <property type="entry name" value="KDZ"/>
</dbReference>
<dbReference type="EMBL" id="JAWWNJ010000107">
    <property type="protein sequence ID" value="KAK6992758.1"/>
    <property type="molecule type" value="Genomic_DNA"/>
</dbReference>
<keyword evidence="4" id="KW-1185">Reference proteome</keyword>
<evidence type="ECO:0000313" key="3">
    <source>
        <dbReference type="EMBL" id="KAK6992758.1"/>
    </source>
</evidence>
<feature type="domain" description="CxC2-like cysteine cluster KDZ transposase-associated" evidence="2">
    <location>
        <begin position="180"/>
        <end position="281"/>
    </location>
</feature>
<gene>
    <name evidence="3" type="ORF">R3P38DRAFT_141697</name>
</gene>
<dbReference type="InterPro" id="IPR041457">
    <property type="entry name" value="CxC2_KDZ-assoc"/>
</dbReference>
<organism evidence="3 4">
    <name type="scientific">Favolaschia claudopus</name>
    <dbReference type="NCBI Taxonomy" id="2862362"/>
    <lineage>
        <taxon>Eukaryota</taxon>
        <taxon>Fungi</taxon>
        <taxon>Dikarya</taxon>
        <taxon>Basidiomycota</taxon>
        <taxon>Agaricomycotina</taxon>
        <taxon>Agaricomycetes</taxon>
        <taxon>Agaricomycetidae</taxon>
        <taxon>Agaricales</taxon>
        <taxon>Marasmiineae</taxon>
        <taxon>Mycenaceae</taxon>
        <taxon>Favolaschia</taxon>
    </lineage>
</organism>
<name>A0AAV9ZWF9_9AGAR</name>
<dbReference type="PANTHER" id="PTHR33104:SF2">
    <property type="entry name" value="CXC3 LIKE CYSTEINE CLUSTER DOMAIN-CONTAINING PROTEIN"/>
    <property type="match status" value="1"/>
</dbReference>
<evidence type="ECO:0000256" key="1">
    <source>
        <dbReference type="SAM" id="MobiDB-lite"/>
    </source>
</evidence>
<evidence type="ECO:0000259" key="2">
    <source>
        <dbReference type="Pfam" id="PF18803"/>
    </source>
</evidence>
<dbReference type="Proteomes" id="UP001362999">
    <property type="component" value="Unassembled WGS sequence"/>
</dbReference>
<dbReference type="AlphaFoldDB" id="A0AAV9ZWF9"/>
<accession>A0AAV9ZWF9</accession>
<dbReference type="Pfam" id="PF18758">
    <property type="entry name" value="KDZ"/>
    <property type="match status" value="1"/>
</dbReference>
<sequence length="1033" mass="118330">MGKRKKFQAIGSSWGDEEQITGVEERALYNPRTGKSQKVGDLIRQPVDSFPSTKLGTPPVPLPPPPPLSPPPASDEPNEDTPEKEKKCVQGASVFMKQFMAARAQIERAIFSSATHPQLQSKEEVLCGCGEPALFRCLECGVTAMRCATCIVERHSPRVLHHIEKWDGHAFVRDSLCGAGQGIHLLHDGRKCRHAPPASKGREFVLAHTNGIHVSRIFFCRCPDAPEDYIQLLRERLYPATLEIPQTAFTFDVLHHSHVLNLTSKISGQDYYRSLQKLTDGAFPEAVPDRYREFMRVGRLWRNFTARRRSGQAQDIDTVITNRRPDSLAIRCPACPEVGFNVDKSTIDGANENEKHKHTLFLSVDGNFKLQRKRKTAEDPDDVALNEGNAYFPEDTKYRKYVREVRPSDEVCTCSNLKAVRMQNIAKFKNSVISGVIAVQCARHGFYMPGAIVDMPKGEAYSLADYALGQALWDQLEQRWILLSYDVWCQYFKKITERFAEWFPGLRDLIERLTGIVPKMHIRNHIAQCQTQWSSLFIEFIAFLIGELIEGAWGEMNQFAGATKEANHGHRHDMLDDALGQWNWDKVIHMPATLLRLFREACSAIRKRSVPFEEYTEMIGPDLVSKWKTMPKTWNIDKNGKYWTPFEAHLENVKPPPTSRSAYEKLLQQELTQALASGPESGISGETEYIARGVRIEKDQQRIKRLRKTKRTGNKDTETGSDDRARLRKELSVWRSWQFERFPTLHTRIADIDPSSFPENEPLFLPSSLPQHELNVSNMTKLAKMEEELRVGEAHDALASVREAILVFNFNVAFKIAHIQGQSSNTRAQNFLRILANDRIISADEYRRHRMSLIKLGLPEDDKTLQPLDNSELYAKNYRELPKMGDSAKVDPWFWTVGQPSDQTPQQKEQWSIELQRVKWFRDRASYDRALEQKELVEEEFKRTIRSFKSHAAAWKTIRDRSEPRSGEAAYAHLKSRMYTRLAEDCEKLQASAPSLADKDRIQEEKEAADELKKKGLLNKELSVNWEDYLPTV</sequence>